<dbReference type="AlphaFoldDB" id="E4ZUQ5"/>
<accession>E4ZUQ5</accession>
<sequence length="113" mass="12836">MLYIQPLSWQHTTDGHGSLQSSVADEEPTRHLRSVKSHVPTDFARLFSERMAATEACVASWCLRMRENTHRHTRQSYNIISDCAEFGNSHEGAQDNMDKGVQEMGIYEENGPL</sequence>
<reference evidence="2" key="1">
    <citation type="journal article" date="2011" name="Nat. Commun.">
        <title>Effector diversification within compartments of the Leptosphaeria maculans genome affected by Repeat-Induced Point mutations.</title>
        <authorList>
            <person name="Rouxel T."/>
            <person name="Grandaubert J."/>
            <person name="Hane J.K."/>
            <person name="Hoede C."/>
            <person name="van de Wouw A.P."/>
            <person name="Couloux A."/>
            <person name="Dominguez V."/>
            <person name="Anthouard V."/>
            <person name="Bally P."/>
            <person name="Bourras S."/>
            <person name="Cozijnsen A.J."/>
            <person name="Ciuffetti L.M."/>
            <person name="Degrave A."/>
            <person name="Dilmaghani A."/>
            <person name="Duret L."/>
            <person name="Fudal I."/>
            <person name="Goodwin S.B."/>
            <person name="Gout L."/>
            <person name="Glaser N."/>
            <person name="Linglin J."/>
            <person name="Kema G.H.J."/>
            <person name="Lapalu N."/>
            <person name="Lawrence C.B."/>
            <person name="May K."/>
            <person name="Meyer M."/>
            <person name="Ollivier B."/>
            <person name="Poulain J."/>
            <person name="Schoch C.L."/>
            <person name="Simon A."/>
            <person name="Spatafora J.W."/>
            <person name="Stachowiak A."/>
            <person name="Turgeon B.G."/>
            <person name="Tyler B.M."/>
            <person name="Vincent D."/>
            <person name="Weissenbach J."/>
            <person name="Amselem J."/>
            <person name="Quesneville H."/>
            <person name="Oliver R.P."/>
            <person name="Wincker P."/>
            <person name="Balesdent M.-H."/>
            <person name="Howlett B.J."/>
        </authorList>
    </citation>
    <scope>NUCLEOTIDE SEQUENCE [LARGE SCALE GENOMIC DNA]</scope>
    <source>
        <strain evidence="2">JN3 / isolate v23.1.3 / race Av1-4-5-6-7-8</strain>
    </source>
</reference>
<evidence type="ECO:0000313" key="1">
    <source>
        <dbReference type="EMBL" id="CBX95134.1"/>
    </source>
</evidence>
<protein>
    <submittedName>
        <fullName evidence="1">Predicted protein</fullName>
    </submittedName>
</protein>
<gene>
    <name evidence="1" type="ORF">LEMA_P115490.1</name>
</gene>
<dbReference type="VEuPathDB" id="FungiDB:LEMA_P115490.1"/>
<evidence type="ECO:0000313" key="2">
    <source>
        <dbReference type="Proteomes" id="UP000002668"/>
    </source>
</evidence>
<dbReference type="EMBL" id="FP929126">
    <property type="protein sequence ID" value="CBX95134.1"/>
    <property type="molecule type" value="Genomic_DNA"/>
</dbReference>
<dbReference type="Proteomes" id="UP000002668">
    <property type="component" value="Genome"/>
</dbReference>
<name>E4ZUQ5_LEPMJ</name>
<dbReference type="InParanoid" id="E4ZUQ5"/>
<proteinExistence type="predicted"/>
<dbReference type="HOGENOM" id="CLU_2133972_0_0_1"/>
<organism evidence="2">
    <name type="scientific">Leptosphaeria maculans (strain JN3 / isolate v23.1.3 / race Av1-4-5-6-7-8)</name>
    <name type="common">Blackleg fungus</name>
    <name type="synonym">Phoma lingam</name>
    <dbReference type="NCBI Taxonomy" id="985895"/>
    <lineage>
        <taxon>Eukaryota</taxon>
        <taxon>Fungi</taxon>
        <taxon>Dikarya</taxon>
        <taxon>Ascomycota</taxon>
        <taxon>Pezizomycotina</taxon>
        <taxon>Dothideomycetes</taxon>
        <taxon>Pleosporomycetidae</taxon>
        <taxon>Pleosporales</taxon>
        <taxon>Pleosporineae</taxon>
        <taxon>Leptosphaeriaceae</taxon>
        <taxon>Plenodomus</taxon>
        <taxon>Plenodomus lingam/Leptosphaeria maculans species complex</taxon>
    </lineage>
</organism>
<keyword evidence="2" id="KW-1185">Reference proteome</keyword>